<dbReference type="GO" id="GO:0016705">
    <property type="term" value="F:oxidoreductase activity, acting on paired donors, with incorporation or reduction of molecular oxygen"/>
    <property type="evidence" value="ECO:0007669"/>
    <property type="project" value="InterPro"/>
</dbReference>
<dbReference type="EMBL" id="JACDQQ010001657">
    <property type="protein sequence ID" value="MBA0086738.1"/>
    <property type="molecule type" value="Genomic_DNA"/>
</dbReference>
<comment type="caution">
    <text evidence="9">The sequence shown here is derived from an EMBL/GenBank/DDBJ whole genome shotgun (WGS) entry which is preliminary data.</text>
</comment>
<keyword evidence="6 8" id="KW-0503">Monooxygenase</keyword>
<evidence type="ECO:0000256" key="6">
    <source>
        <dbReference type="ARBA" id="ARBA00023033"/>
    </source>
</evidence>
<dbReference type="InterPro" id="IPR050196">
    <property type="entry name" value="Cytochrome_P450_Monoox"/>
</dbReference>
<sequence>KYRKPELLKHAFGPFAGEGLLVSEGAVWKRQRKLMQPAFHHRQLAAYSQVMVTQTLQLLDSFAGGQVREISGEMAELTLNIVAQCLFGEELPSELPEIRGAMVAMLAAASRRVNSILRMPRWVPNAGNIREMRALAKMDEVVRVLIESRRNSEKQREDLLSVLVAATAGENGGGMSDKQLRDEMLTLFLAGHETTANALTWTWFLLSQHPEVEAKLHEELDRELGGRAPEVADLAKLPYTEMVIRESMRLYPPAPAVAREPIEDVTIAGYLVRAGSLLSINTYALQRDTRFYADPERFDPERFSAGWEERIPRYAYLPFGGGPRVCIGSAFAMMEARLILAMVAERYKLTLEPDQRVEPMQVITVKPRGPVRMKVAQQAEVNRGRGFG</sequence>
<keyword evidence="10" id="KW-1185">Reference proteome</keyword>
<dbReference type="Pfam" id="PF00067">
    <property type="entry name" value="p450"/>
    <property type="match status" value="1"/>
</dbReference>
<keyword evidence="5 7" id="KW-0408">Iron</keyword>
<accession>A0A7V8NSM1</accession>
<keyword evidence="2 7" id="KW-0349">Heme</keyword>
<dbReference type="InterPro" id="IPR017972">
    <property type="entry name" value="Cyt_P450_CS"/>
</dbReference>
<evidence type="ECO:0000256" key="3">
    <source>
        <dbReference type="ARBA" id="ARBA00022723"/>
    </source>
</evidence>
<comment type="cofactor">
    <cofactor evidence="7">
        <name>heme</name>
        <dbReference type="ChEBI" id="CHEBI:30413"/>
    </cofactor>
</comment>
<evidence type="ECO:0000256" key="1">
    <source>
        <dbReference type="ARBA" id="ARBA00010617"/>
    </source>
</evidence>
<keyword evidence="3 7" id="KW-0479">Metal-binding</keyword>
<feature type="non-terminal residue" evidence="9">
    <location>
        <position position="1"/>
    </location>
</feature>
<evidence type="ECO:0000256" key="2">
    <source>
        <dbReference type="ARBA" id="ARBA00022617"/>
    </source>
</evidence>
<dbReference type="PANTHER" id="PTHR24291">
    <property type="entry name" value="CYTOCHROME P450 FAMILY 4"/>
    <property type="match status" value="1"/>
</dbReference>
<dbReference type="GO" id="GO:0004497">
    <property type="term" value="F:monooxygenase activity"/>
    <property type="evidence" value="ECO:0007669"/>
    <property type="project" value="UniProtKB-KW"/>
</dbReference>
<name>A0A7V8NSM1_9BACT</name>
<keyword evidence="4 8" id="KW-0560">Oxidoreductase</keyword>
<protein>
    <submittedName>
        <fullName evidence="9">Cytochrome P450</fullName>
    </submittedName>
</protein>
<dbReference type="GO" id="GO:0005506">
    <property type="term" value="F:iron ion binding"/>
    <property type="evidence" value="ECO:0007669"/>
    <property type="project" value="InterPro"/>
</dbReference>
<dbReference type="InterPro" id="IPR036396">
    <property type="entry name" value="Cyt_P450_sf"/>
</dbReference>
<organism evidence="9 10">
    <name type="scientific">Candidatus Acidiferrum panamense</name>
    <dbReference type="NCBI Taxonomy" id="2741543"/>
    <lineage>
        <taxon>Bacteria</taxon>
        <taxon>Pseudomonadati</taxon>
        <taxon>Acidobacteriota</taxon>
        <taxon>Terriglobia</taxon>
        <taxon>Candidatus Acidiferrales</taxon>
        <taxon>Candidatus Acidiferrum</taxon>
    </lineage>
</organism>
<dbReference type="PROSITE" id="PS00086">
    <property type="entry name" value="CYTOCHROME_P450"/>
    <property type="match status" value="1"/>
</dbReference>
<dbReference type="PRINTS" id="PR00463">
    <property type="entry name" value="EP450I"/>
</dbReference>
<evidence type="ECO:0000313" key="10">
    <source>
        <dbReference type="Proteomes" id="UP000567293"/>
    </source>
</evidence>
<dbReference type="Gene3D" id="1.10.630.10">
    <property type="entry name" value="Cytochrome P450"/>
    <property type="match status" value="1"/>
</dbReference>
<feature type="binding site" description="axial binding residue" evidence="7">
    <location>
        <position position="326"/>
    </location>
    <ligand>
        <name>heme</name>
        <dbReference type="ChEBI" id="CHEBI:30413"/>
    </ligand>
    <ligandPart>
        <name>Fe</name>
        <dbReference type="ChEBI" id="CHEBI:18248"/>
    </ligandPart>
</feature>
<dbReference type="GO" id="GO:0020037">
    <property type="term" value="F:heme binding"/>
    <property type="evidence" value="ECO:0007669"/>
    <property type="project" value="InterPro"/>
</dbReference>
<evidence type="ECO:0000256" key="8">
    <source>
        <dbReference type="RuleBase" id="RU000461"/>
    </source>
</evidence>
<dbReference type="Proteomes" id="UP000567293">
    <property type="component" value="Unassembled WGS sequence"/>
</dbReference>
<comment type="similarity">
    <text evidence="1 8">Belongs to the cytochrome P450 family.</text>
</comment>
<dbReference type="PRINTS" id="PR00385">
    <property type="entry name" value="P450"/>
</dbReference>
<dbReference type="AlphaFoldDB" id="A0A7V8NSM1"/>
<evidence type="ECO:0000256" key="5">
    <source>
        <dbReference type="ARBA" id="ARBA00023004"/>
    </source>
</evidence>
<proteinExistence type="inferred from homology"/>
<evidence type="ECO:0000256" key="7">
    <source>
        <dbReference type="PIRSR" id="PIRSR602401-1"/>
    </source>
</evidence>
<dbReference type="InterPro" id="IPR002401">
    <property type="entry name" value="Cyt_P450_E_grp-I"/>
</dbReference>
<dbReference type="CDD" id="cd20620">
    <property type="entry name" value="CYP132-like"/>
    <property type="match status" value="1"/>
</dbReference>
<dbReference type="SUPFAM" id="SSF48264">
    <property type="entry name" value="Cytochrome P450"/>
    <property type="match status" value="1"/>
</dbReference>
<gene>
    <name evidence="9" type="ORF">HRJ53_17290</name>
</gene>
<evidence type="ECO:0000256" key="4">
    <source>
        <dbReference type="ARBA" id="ARBA00023002"/>
    </source>
</evidence>
<dbReference type="InterPro" id="IPR001128">
    <property type="entry name" value="Cyt_P450"/>
</dbReference>
<evidence type="ECO:0000313" key="9">
    <source>
        <dbReference type="EMBL" id="MBA0086738.1"/>
    </source>
</evidence>
<reference evidence="9" key="1">
    <citation type="submission" date="2020-06" db="EMBL/GenBank/DDBJ databases">
        <title>Legume-microbial interactions unlock mineral nutrients during tropical forest succession.</title>
        <authorList>
            <person name="Epihov D.Z."/>
        </authorList>
    </citation>
    <scope>NUCLEOTIDE SEQUENCE [LARGE SCALE GENOMIC DNA]</scope>
    <source>
        <strain evidence="9">Pan2503</strain>
    </source>
</reference>
<dbReference type="PANTHER" id="PTHR24291:SF50">
    <property type="entry name" value="BIFUNCTIONAL ALBAFLAVENONE MONOOXYGENASE_TERPENE SYNTHASE"/>
    <property type="match status" value="1"/>
</dbReference>